<proteinExistence type="predicted"/>
<feature type="domain" description="DUF4873" evidence="2">
    <location>
        <begin position="29"/>
        <end position="119"/>
    </location>
</feature>
<evidence type="ECO:0000259" key="2">
    <source>
        <dbReference type="Pfam" id="PF16170"/>
    </source>
</evidence>
<gene>
    <name evidence="3" type="ORF">GCM10009533_33870</name>
</gene>
<comment type="caution">
    <text evidence="3">The sequence shown here is derived from an EMBL/GenBank/DDBJ whole genome shotgun (WGS) entry which is preliminary data.</text>
</comment>
<evidence type="ECO:0000256" key="1">
    <source>
        <dbReference type="SAM" id="MobiDB-lite"/>
    </source>
</evidence>
<evidence type="ECO:0000313" key="4">
    <source>
        <dbReference type="Proteomes" id="UP001500729"/>
    </source>
</evidence>
<reference evidence="4" key="1">
    <citation type="journal article" date="2019" name="Int. J. Syst. Evol. Microbiol.">
        <title>The Global Catalogue of Microorganisms (GCM) 10K type strain sequencing project: providing services to taxonomists for standard genome sequencing and annotation.</title>
        <authorList>
            <consortium name="The Broad Institute Genomics Platform"/>
            <consortium name="The Broad Institute Genome Sequencing Center for Infectious Disease"/>
            <person name="Wu L."/>
            <person name="Ma J."/>
        </authorList>
    </citation>
    <scope>NUCLEOTIDE SEQUENCE [LARGE SCALE GENOMIC DNA]</scope>
    <source>
        <strain evidence="4">JCM 10303</strain>
    </source>
</reference>
<dbReference type="Proteomes" id="UP001500729">
    <property type="component" value="Unassembled WGS sequence"/>
</dbReference>
<accession>A0ABP3MZR1</accession>
<organism evidence="3 4">
    <name type="scientific">Saccharopolyspora erythraea</name>
    <name type="common">Streptomyces erythraeus</name>
    <dbReference type="NCBI Taxonomy" id="1836"/>
    <lineage>
        <taxon>Bacteria</taxon>
        <taxon>Bacillati</taxon>
        <taxon>Actinomycetota</taxon>
        <taxon>Actinomycetes</taxon>
        <taxon>Pseudonocardiales</taxon>
        <taxon>Pseudonocardiaceae</taxon>
        <taxon>Saccharopolyspora</taxon>
    </lineage>
</organism>
<dbReference type="InterPro" id="IPR032371">
    <property type="entry name" value="DUF4873"/>
</dbReference>
<sequence length="125" mass="13679">MHRTGQHRTGGNGSDVEKGGDVREHDHDEDDYRGPATVFDESREIGVQVVLRGHFEPIDGRFHWYGRVAASEAVDELTGGRKAQVVLRTPDGDAVGTLADPDPWGRYRITGVGRPPFAVETSLAD</sequence>
<keyword evidence="4" id="KW-1185">Reference proteome</keyword>
<protein>
    <submittedName>
        <fullName evidence="3">DUF4873 domain-containing protein</fullName>
    </submittedName>
</protein>
<feature type="compositionally biased region" description="Basic and acidic residues" evidence="1">
    <location>
        <begin position="15"/>
        <end position="33"/>
    </location>
</feature>
<name>A0ABP3MZR1_SACER</name>
<feature type="region of interest" description="Disordered" evidence="1">
    <location>
        <begin position="1"/>
        <end position="37"/>
    </location>
</feature>
<evidence type="ECO:0000313" key="3">
    <source>
        <dbReference type="EMBL" id="GAA0531993.1"/>
    </source>
</evidence>
<dbReference type="EMBL" id="BAAAGS010000021">
    <property type="protein sequence ID" value="GAA0531993.1"/>
    <property type="molecule type" value="Genomic_DNA"/>
</dbReference>
<dbReference type="Pfam" id="PF16170">
    <property type="entry name" value="DUF4873"/>
    <property type="match status" value="1"/>
</dbReference>